<dbReference type="PANTHER" id="PTHR30055">
    <property type="entry name" value="HTH-TYPE TRANSCRIPTIONAL REGULATOR RUTR"/>
    <property type="match status" value="1"/>
</dbReference>
<evidence type="ECO:0000256" key="3">
    <source>
        <dbReference type="SAM" id="MobiDB-lite"/>
    </source>
</evidence>
<dbReference type="Proteomes" id="UP000192534">
    <property type="component" value="Unassembled WGS sequence"/>
</dbReference>
<dbReference type="GO" id="GO:0000976">
    <property type="term" value="F:transcription cis-regulatory region binding"/>
    <property type="evidence" value="ECO:0007669"/>
    <property type="project" value="TreeGrafter"/>
</dbReference>
<feature type="DNA-binding region" description="H-T-H motif" evidence="2">
    <location>
        <begin position="42"/>
        <end position="61"/>
    </location>
</feature>
<organism evidence="5 6">
    <name type="scientific">Mycolicibacterium rhodesiae</name>
    <name type="common">Mycobacterium rhodesiae</name>
    <dbReference type="NCBI Taxonomy" id="36814"/>
    <lineage>
        <taxon>Bacteria</taxon>
        <taxon>Bacillati</taxon>
        <taxon>Actinomycetota</taxon>
        <taxon>Actinomycetes</taxon>
        <taxon>Mycobacteriales</taxon>
        <taxon>Mycobacteriaceae</taxon>
        <taxon>Mycolicibacterium</taxon>
    </lineage>
</organism>
<feature type="domain" description="HTH tetR-type" evidence="4">
    <location>
        <begin position="19"/>
        <end position="79"/>
    </location>
</feature>
<dbReference type="SUPFAM" id="SSF46689">
    <property type="entry name" value="Homeodomain-like"/>
    <property type="match status" value="1"/>
</dbReference>
<dbReference type="Gene3D" id="1.10.357.10">
    <property type="entry name" value="Tetracycline Repressor, domain 2"/>
    <property type="match status" value="1"/>
</dbReference>
<dbReference type="InterPro" id="IPR001647">
    <property type="entry name" value="HTH_TetR"/>
</dbReference>
<dbReference type="InterPro" id="IPR036271">
    <property type="entry name" value="Tet_transcr_reg_TetR-rel_C_sf"/>
</dbReference>
<dbReference type="PROSITE" id="PS50977">
    <property type="entry name" value="HTH_TETR_2"/>
    <property type="match status" value="1"/>
</dbReference>
<dbReference type="OrthoDB" id="4544397at2"/>
<comment type="caution">
    <text evidence="5">The sequence shown here is derived from an EMBL/GenBank/DDBJ whole genome shotgun (WGS) entry which is preliminary data.</text>
</comment>
<keyword evidence="1 2" id="KW-0238">DNA-binding</keyword>
<evidence type="ECO:0000259" key="4">
    <source>
        <dbReference type="PROSITE" id="PS50977"/>
    </source>
</evidence>
<evidence type="ECO:0000313" key="6">
    <source>
        <dbReference type="Proteomes" id="UP000192534"/>
    </source>
</evidence>
<dbReference type="InterPro" id="IPR050109">
    <property type="entry name" value="HTH-type_TetR-like_transc_reg"/>
</dbReference>
<dbReference type="PANTHER" id="PTHR30055:SF226">
    <property type="entry name" value="HTH-TYPE TRANSCRIPTIONAL REGULATOR PKSA"/>
    <property type="match status" value="1"/>
</dbReference>
<keyword evidence="6" id="KW-1185">Reference proteome</keyword>
<dbReference type="RefSeq" id="WP_083119456.1">
    <property type="nucleotide sequence ID" value="NZ_JACKUO010000011.1"/>
</dbReference>
<dbReference type="GO" id="GO:0003700">
    <property type="term" value="F:DNA-binding transcription factor activity"/>
    <property type="evidence" value="ECO:0007669"/>
    <property type="project" value="TreeGrafter"/>
</dbReference>
<evidence type="ECO:0000256" key="1">
    <source>
        <dbReference type="ARBA" id="ARBA00023125"/>
    </source>
</evidence>
<feature type="compositionally biased region" description="Basic and acidic residues" evidence="3">
    <location>
        <begin position="1"/>
        <end position="18"/>
    </location>
</feature>
<dbReference type="AlphaFoldDB" id="A0A1X0IVP9"/>
<dbReference type="PRINTS" id="PR00455">
    <property type="entry name" value="HTHTETR"/>
</dbReference>
<proteinExistence type="predicted"/>
<sequence length="204" mass="23411">MRHNGRVRETATNREAQRRRTRARVLDAAIVEFQRAGSNSADINAIVEAAGVARSTFYFHFPTKEHVLLELIRRDEDYLGEELSRFLETRHDLEAVLTEIIRLVVELENRWGAALFRDVISLYFSPSLVQDEQWSRHPTFVLLAAEVERARIRGELYDDVEAYDAAAFFLIGLHAVLISARDTGTARDVVLEKFVKSTLRSLRP</sequence>
<dbReference type="SUPFAM" id="SSF48498">
    <property type="entry name" value="Tetracyclin repressor-like, C-terminal domain"/>
    <property type="match status" value="1"/>
</dbReference>
<evidence type="ECO:0000313" key="5">
    <source>
        <dbReference type="EMBL" id="ORB53124.1"/>
    </source>
</evidence>
<reference evidence="5 6" key="1">
    <citation type="submission" date="2016-12" db="EMBL/GenBank/DDBJ databases">
        <title>The new phylogeny of genus Mycobacterium.</title>
        <authorList>
            <person name="Tortoli E."/>
            <person name="Trovato A."/>
            <person name="Cirillo D.M."/>
        </authorList>
    </citation>
    <scope>NUCLEOTIDE SEQUENCE [LARGE SCALE GENOMIC DNA]</scope>
    <source>
        <strain evidence="5 6">DSM 44223</strain>
    </source>
</reference>
<gene>
    <name evidence="5" type="ORF">BST42_14085</name>
</gene>
<dbReference type="EMBL" id="MVIH01000005">
    <property type="protein sequence ID" value="ORB53124.1"/>
    <property type="molecule type" value="Genomic_DNA"/>
</dbReference>
<dbReference type="Pfam" id="PF00440">
    <property type="entry name" value="TetR_N"/>
    <property type="match status" value="1"/>
</dbReference>
<evidence type="ECO:0000256" key="2">
    <source>
        <dbReference type="PROSITE-ProRule" id="PRU00335"/>
    </source>
</evidence>
<name>A0A1X0IVP9_MYCRH</name>
<protein>
    <submittedName>
        <fullName evidence="5">TetR family transcriptional regulator</fullName>
    </submittedName>
</protein>
<accession>A0A1X0IVP9</accession>
<dbReference type="InterPro" id="IPR009057">
    <property type="entry name" value="Homeodomain-like_sf"/>
</dbReference>
<feature type="region of interest" description="Disordered" evidence="3">
    <location>
        <begin position="1"/>
        <end position="20"/>
    </location>
</feature>